<feature type="transmembrane region" description="Helical" evidence="1">
    <location>
        <begin position="106"/>
        <end position="125"/>
    </location>
</feature>
<reference evidence="2" key="1">
    <citation type="submission" date="2020-02" db="EMBL/GenBank/DDBJ databases">
        <authorList>
            <person name="Meier V. D."/>
        </authorList>
    </citation>
    <scope>NUCLEOTIDE SEQUENCE</scope>
    <source>
        <strain evidence="2">AVDCRST_MAG56</strain>
    </source>
</reference>
<dbReference type="Gene3D" id="1.20.1300.10">
    <property type="entry name" value="Fumarate reductase/succinate dehydrogenase, transmembrane subunit"/>
    <property type="match status" value="1"/>
</dbReference>
<keyword evidence="1" id="KW-0472">Membrane</keyword>
<evidence type="ECO:0000313" key="2">
    <source>
        <dbReference type="EMBL" id="CAA9291607.1"/>
    </source>
</evidence>
<feature type="transmembrane region" description="Helical" evidence="1">
    <location>
        <begin position="203"/>
        <end position="224"/>
    </location>
</feature>
<dbReference type="GO" id="GO:0016020">
    <property type="term" value="C:membrane"/>
    <property type="evidence" value="ECO:0007669"/>
    <property type="project" value="InterPro"/>
</dbReference>
<accession>A0A6J4JZC8</accession>
<dbReference type="InterPro" id="IPR011138">
    <property type="entry name" value="Cytochrome_b-558"/>
</dbReference>
<keyword evidence="1" id="KW-1133">Transmembrane helix</keyword>
<evidence type="ECO:0000256" key="1">
    <source>
        <dbReference type="SAM" id="Phobius"/>
    </source>
</evidence>
<name>A0A6J4JZC8_9SPHI</name>
<protein>
    <submittedName>
        <fullName evidence="2">Succinate dehydrogenase cytochrome b subunit</fullName>
    </submittedName>
</protein>
<proteinExistence type="predicted"/>
<dbReference type="EMBL" id="CADCTQ010000386">
    <property type="protein sequence ID" value="CAA9291607.1"/>
    <property type="molecule type" value="Genomic_DNA"/>
</dbReference>
<dbReference type="NCBIfam" id="TIGR02046">
    <property type="entry name" value="sdhC_b558_fam"/>
    <property type="match status" value="1"/>
</dbReference>
<feature type="transmembrane region" description="Helical" evidence="1">
    <location>
        <begin position="66"/>
        <end position="85"/>
    </location>
</feature>
<dbReference type="CDD" id="cd03498">
    <property type="entry name" value="SQR_TypeB_2_TM"/>
    <property type="match status" value="1"/>
</dbReference>
<sequence>MSWVAQTLNSTIGRKLIVALTGLFLCTFLIVHAGGNTLLFRGDNGRAFNEYTYFMTHNPLIKTVSYVLYTGILAHVVYTLILTFYNMKARPSSYAYSKPSANSTWASRNMGFLGTVLLIFLVIHMKTFWYEMHFGNVPTVAYEGQDYKDLYGVVKWAFSQWYYTAFYVLSMAALAFHLVHGFRSGFQTLGANHPKYNPLLSKLSWAFGIIIPLVFAAMPIYVFVTSLGKPVQP</sequence>
<dbReference type="InterPro" id="IPR034804">
    <property type="entry name" value="SQR/QFR_C/D"/>
</dbReference>
<gene>
    <name evidence="2" type="ORF">AVDCRST_MAG56-4625</name>
</gene>
<feature type="transmembrane region" description="Helical" evidence="1">
    <location>
        <begin position="161"/>
        <end position="182"/>
    </location>
</feature>
<dbReference type="AlphaFoldDB" id="A0A6J4JZC8"/>
<keyword evidence="1" id="KW-0812">Transmembrane</keyword>
<organism evidence="2">
    <name type="scientific">uncultured Cytophagales bacterium</name>
    <dbReference type="NCBI Taxonomy" id="158755"/>
    <lineage>
        <taxon>Bacteria</taxon>
        <taxon>Pseudomonadati</taxon>
        <taxon>Bacteroidota</taxon>
        <taxon>Sphingobacteriia</taxon>
        <taxon>Sphingobacteriales</taxon>
        <taxon>environmental samples</taxon>
    </lineage>
</organism>
<dbReference type="SUPFAM" id="SSF81343">
    <property type="entry name" value="Fumarate reductase respiratory complex transmembrane subunits"/>
    <property type="match status" value="1"/>
</dbReference>